<feature type="region of interest" description="Disordered" evidence="1">
    <location>
        <begin position="1"/>
        <end position="35"/>
    </location>
</feature>
<organism evidence="2 3">
    <name type="scientific">Triticum urartu</name>
    <name type="common">Red wild einkorn</name>
    <name type="synonym">Crithodium urartu</name>
    <dbReference type="NCBI Taxonomy" id="4572"/>
    <lineage>
        <taxon>Eukaryota</taxon>
        <taxon>Viridiplantae</taxon>
        <taxon>Streptophyta</taxon>
        <taxon>Embryophyta</taxon>
        <taxon>Tracheophyta</taxon>
        <taxon>Spermatophyta</taxon>
        <taxon>Magnoliopsida</taxon>
        <taxon>Liliopsida</taxon>
        <taxon>Poales</taxon>
        <taxon>Poaceae</taxon>
        <taxon>BOP clade</taxon>
        <taxon>Pooideae</taxon>
        <taxon>Triticodae</taxon>
        <taxon>Triticeae</taxon>
        <taxon>Triticinae</taxon>
        <taxon>Triticum</taxon>
    </lineage>
</organism>
<feature type="compositionally biased region" description="Polar residues" evidence="1">
    <location>
        <begin position="8"/>
        <end position="23"/>
    </location>
</feature>
<evidence type="ECO:0000256" key="1">
    <source>
        <dbReference type="SAM" id="MobiDB-lite"/>
    </source>
</evidence>
<accession>A0A8R7TBZ3</accession>
<dbReference type="Proteomes" id="UP000015106">
    <property type="component" value="Chromosome 2"/>
</dbReference>
<reference evidence="3" key="1">
    <citation type="journal article" date="2013" name="Nature">
        <title>Draft genome of the wheat A-genome progenitor Triticum urartu.</title>
        <authorList>
            <person name="Ling H.Q."/>
            <person name="Zhao S."/>
            <person name="Liu D."/>
            <person name="Wang J."/>
            <person name="Sun H."/>
            <person name="Zhang C."/>
            <person name="Fan H."/>
            <person name="Li D."/>
            <person name="Dong L."/>
            <person name="Tao Y."/>
            <person name="Gao C."/>
            <person name="Wu H."/>
            <person name="Li Y."/>
            <person name="Cui Y."/>
            <person name="Guo X."/>
            <person name="Zheng S."/>
            <person name="Wang B."/>
            <person name="Yu K."/>
            <person name="Liang Q."/>
            <person name="Yang W."/>
            <person name="Lou X."/>
            <person name="Chen J."/>
            <person name="Feng M."/>
            <person name="Jian J."/>
            <person name="Zhang X."/>
            <person name="Luo G."/>
            <person name="Jiang Y."/>
            <person name="Liu J."/>
            <person name="Wang Z."/>
            <person name="Sha Y."/>
            <person name="Zhang B."/>
            <person name="Wu H."/>
            <person name="Tang D."/>
            <person name="Shen Q."/>
            <person name="Xue P."/>
            <person name="Zou S."/>
            <person name="Wang X."/>
            <person name="Liu X."/>
            <person name="Wang F."/>
            <person name="Yang Y."/>
            <person name="An X."/>
            <person name="Dong Z."/>
            <person name="Zhang K."/>
            <person name="Zhang X."/>
            <person name="Luo M.C."/>
            <person name="Dvorak J."/>
            <person name="Tong Y."/>
            <person name="Wang J."/>
            <person name="Yang H."/>
            <person name="Li Z."/>
            <person name="Wang D."/>
            <person name="Zhang A."/>
            <person name="Wang J."/>
        </authorList>
    </citation>
    <scope>NUCLEOTIDE SEQUENCE</scope>
    <source>
        <strain evidence="3">cv. G1812</strain>
    </source>
</reference>
<reference evidence="2" key="3">
    <citation type="submission" date="2022-06" db="UniProtKB">
        <authorList>
            <consortium name="EnsemblPlants"/>
        </authorList>
    </citation>
    <scope>IDENTIFICATION</scope>
</reference>
<sequence>MSPDTRKNNPLLSSGKRSTTASSGERGPETRTRPRKACMRIELWSLRLWSCWTETSTVRAGKRAGSRTSKKSVSFHCGERSPGRVAVRWRCPLTSTSTNALQDPCTPSLAD</sequence>
<evidence type="ECO:0000313" key="3">
    <source>
        <dbReference type="Proteomes" id="UP000015106"/>
    </source>
</evidence>
<dbReference type="Gramene" id="TuG1812G0200000381.01.T01">
    <property type="protein sequence ID" value="TuG1812G0200000381.01.T01"/>
    <property type="gene ID" value="TuG1812G0200000381.01"/>
</dbReference>
<reference evidence="2" key="2">
    <citation type="submission" date="2018-03" db="EMBL/GenBank/DDBJ databases">
        <title>The Triticum urartu genome reveals the dynamic nature of wheat genome evolution.</title>
        <authorList>
            <person name="Ling H."/>
            <person name="Ma B."/>
            <person name="Shi X."/>
            <person name="Liu H."/>
            <person name="Dong L."/>
            <person name="Sun H."/>
            <person name="Cao Y."/>
            <person name="Gao Q."/>
            <person name="Zheng S."/>
            <person name="Li Y."/>
            <person name="Yu Y."/>
            <person name="Du H."/>
            <person name="Qi M."/>
            <person name="Li Y."/>
            <person name="Yu H."/>
            <person name="Cui Y."/>
            <person name="Wang N."/>
            <person name="Chen C."/>
            <person name="Wu H."/>
            <person name="Zhao Y."/>
            <person name="Zhang J."/>
            <person name="Li Y."/>
            <person name="Zhou W."/>
            <person name="Zhang B."/>
            <person name="Hu W."/>
            <person name="Eijk M."/>
            <person name="Tang J."/>
            <person name="Witsenboer H."/>
            <person name="Zhao S."/>
            <person name="Li Z."/>
            <person name="Zhang A."/>
            <person name="Wang D."/>
            <person name="Liang C."/>
        </authorList>
    </citation>
    <scope>NUCLEOTIDE SEQUENCE [LARGE SCALE GENOMIC DNA]</scope>
    <source>
        <strain evidence="2">cv. G1812</strain>
    </source>
</reference>
<proteinExistence type="predicted"/>
<keyword evidence="3" id="KW-1185">Reference proteome</keyword>
<name>A0A8R7TBZ3_TRIUA</name>
<protein>
    <submittedName>
        <fullName evidence="2">Uncharacterized protein</fullName>
    </submittedName>
</protein>
<dbReference type="AlphaFoldDB" id="A0A8R7TBZ3"/>
<evidence type="ECO:0000313" key="2">
    <source>
        <dbReference type="EnsemblPlants" id="TuG1812G0200000381.01.T01"/>
    </source>
</evidence>
<dbReference type="EnsemblPlants" id="TuG1812G0200000381.01.T01">
    <property type="protein sequence ID" value="TuG1812G0200000381.01.T01"/>
    <property type="gene ID" value="TuG1812G0200000381.01"/>
</dbReference>